<dbReference type="Pfam" id="PF02768">
    <property type="entry name" value="DNA_pol3_beta_3"/>
    <property type="match status" value="1"/>
</dbReference>
<dbReference type="InterPro" id="IPR022634">
    <property type="entry name" value="DNA_polIII_beta_N"/>
</dbReference>
<evidence type="ECO:0000256" key="10">
    <source>
        <dbReference type="PIRNR" id="PIRNR000804"/>
    </source>
</evidence>
<dbReference type="InterPro" id="IPR046938">
    <property type="entry name" value="DNA_clamp_sf"/>
</dbReference>
<reference evidence="14" key="1">
    <citation type="submission" date="2023-07" db="EMBL/GenBank/DDBJ databases">
        <title>Genome content predicts the carbon catabolic preferences of heterotrophic bacteria.</title>
        <authorList>
            <person name="Gralka M."/>
        </authorList>
    </citation>
    <scope>NUCLEOTIDE SEQUENCE</scope>
    <source>
        <strain evidence="14">4G09</strain>
    </source>
</reference>
<gene>
    <name evidence="14" type="primary">dnaN</name>
    <name evidence="14" type="ORF">Q8W34_14160</name>
</gene>
<keyword evidence="15" id="KW-1185">Reference proteome</keyword>
<evidence type="ECO:0000256" key="8">
    <source>
        <dbReference type="ARBA" id="ARBA00022932"/>
    </source>
</evidence>
<dbReference type="PANTHER" id="PTHR30478">
    <property type="entry name" value="DNA POLYMERASE III SUBUNIT BETA"/>
    <property type="match status" value="1"/>
</dbReference>
<keyword evidence="8 10" id="KW-0239">DNA-directed DNA polymerase</keyword>
<dbReference type="CDD" id="cd00140">
    <property type="entry name" value="beta_clamp"/>
    <property type="match status" value="1"/>
</dbReference>
<comment type="function">
    <text evidence="10">Confers DNA tethering and processivity to DNA polymerases and other proteins. Acts as a clamp, forming a ring around DNA (a reaction catalyzed by the clamp-loading complex) which diffuses in an ATP-independent manner freely and bidirectionally along dsDNA. Initially characterized for its ability to contact the catalytic subunit of DNA polymerase III (Pol III), a complex, multichain enzyme responsible for most of the replicative synthesis in bacteria; Pol III exhibits 3'-5' exonuclease proofreading activity. The beta chain is required for initiation of replication as well as for processivity of DNA replication.</text>
</comment>
<feature type="domain" description="DNA polymerase III beta sliding clamp N-terminal" evidence="11">
    <location>
        <begin position="1"/>
        <end position="119"/>
    </location>
</feature>
<evidence type="ECO:0000313" key="14">
    <source>
        <dbReference type="EMBL" id="MDP2565786.1"/>
    </source>
</evidence>
<dbReference type="Gene3D" id="3.70.10.10">
    <property type="match status" value="1"/>
</dbReference>
<name>A0ABT9FG75_9GAMM</name>
<evidence type="ECO:0000256" key="4">
    <source>
        <dbReference type="ARBA" id="ARBA00022490"/>
    </source>
</evidence>
<evidence type="ECO:0000259" key="11">
    <source>
        <dbReference type="Pfam" id="PF00712"/>
    </source>
</evidence>
<dbReference type="SMART" id="SM00480">
    <property type="entry name" value="POL3Bc"/>
    <property type="match status" value="1"/>
</dbReference>
<evidence type="ECO:0000259" key="12">
    <source>
        <dbReference type="Pfam" id="PF02767"/>
    </source>
</evidence>
<dbReference type="PANTHER" id="PTHR30478:SF0">
    <property type="entry name" value="BETA SLIDING CLAMP"/>
    <property type="match status" value="1"/>
</dbReference>
<proteinExistence type="inferred from homology"/>
<dbReference type="InterPro" id="IPR001001">
    <property type="entry name" value="DNA_polIII_beta"/>
</dbReference>
<evidence type="ECO:0000256" key="1">
    <source>
        <dbReference type="ARBA" id="ARBA00004496"/>
    </source>
</evidence>
<comment type="subunit">
    <text evidence="10">Forms a ring-shaped head-to-tail homodimer around DNA.</text>
</comment>
<dbReference type="EMBL" id="JAUYVT010000014">
    <property type="protein sequence ID" value="MDP2565786.1"/>
    <property type="molecule type" value="Genomic_DNA"/>
</dbReference>
<evidence type="ECO:0000259" key="13">
    <source>
        <dbReference type="Pfam" id="PF02768"/>
    </source>
</evidence>
<dbReference type="InterPro" id="IPR022637">
    <property type="entry name" value="DNA_polIII_beta_cen"/>
</dbReference>
<dbReference type="Pfam" id="PF00712">
    <property type="entry name" value="DNA_pol3_beta"/>
    <property type="match status" value="1"/>
</dbReference>
<sequence length="366" mass="40466">MKLTIQNNEFKKLITEASDLAGKRKDLPILDHALIDVNGGKLTLKATDLECQITSVVNDVNCHENRVFTLPSAKLKSICAALGDNDVLKFTIGAEAVTLNVNRSKFKLVTLPTDGYPCIESKDAEHKIKIGSKVLQSLILKVLHTIPDRDVRYFLNGMFVKVVGDKLTVVGTDGHRLAVASADLSSSYADSRFILPYKAVLKLLKLLGSYDCDVEISFNVNNASFDFGDFVLDTILIDGNYPDYERVLPKTNTKVLTVDRMLLMSSIKRVAVLANTKHYSCTFDIKQNQIDLYAGNAELENATEVVDVEYCDDDLTFSFNLQYMLSALPTIAEDRVTLSFTNDTTPVLVSGLNETSSVCCIMPVRV</sequence>
<keyword evidence="5 10" id="KW-0808">Transferase</keyword>
<organism evidence="14 15">
    <name type="scientific">Pseudoalteromonas marina</name>
    <dbReference type="NCBI Taxonomy" id="267375"/>
    <lineage>
        <taxon>Bacteria</taxon>
        <taxon>Pseudomonadati</taxon>
        <taxon>Pseudomonadota</taxon>
        <taxon>Gammaproteobacteria</taxon>
        <taxon>Alteromonadales</taxon>
        <taxon>Pseudoalteromonadaceae</taxon>
        <taxon>Pseudoalteromonas</taxon>
    </lineage>
</organism>
<dbReference type="NCBIfam" id="TIGR00663">
    <property type="entry name" value="dnan"/>
    <property type="match status" value="1"/>
</dbReference>
<dbReference type="GO" id="GO:0003887">
    <property type="term" value="F:DNA-directed DNA polymerase activity"/>
    <property type="evidence" value="ECO:0007669"/>
    <property type="project" value="UniProtKB-EC"/>
</dbReference>
<dbReference type="PIRSF" id="PIRSF000804">
    <property type="entry name" value="DNA_pol_III_b"/>
    <property type="match status" value="1"/>
</dbReference>
<keyword evidence="4 10" id="KW-0963">Cytoplasm</keyword>
<feature type="domain" description="DNA polymerase III beta sliding clamp central" evidence="12">
    <location>
        <begin position="130"/>
        <end position="243"/>
    </location>
</feature>
<protein>
    <recommendedName>
        <fullName evidence="3 10">Beta sliding clamp</fullName>
    </recommendedName>
</protein>
<dbReference type="SUPFAM" id="SSF55979">
    <property type="entry name" value="DNA clamp"/>
    <property type="match status" value="3"/>
</dbReference>
<evidence type="ECO:0000313" key="15">
    <source>
        <dbReference type="Proteomes" id="UP001177212"/>
    </source>
</evidence>
<dbReference type="Proteomes" id="UP001177212">
    <property type="component" value="Unassembled WGS sequence"/>
</dbReference>
<comment type="caution">
    <text evidence="14">The sequence shown here is derived from an EMBL/GenBank/DDBJ whole genome shotgun (WGS) entry which is preliminary data.</text>
</comment>
<evidence type="ECO:0000256" key="5">
    <source>
        <dbReference type="ARBA" id="ARBA00022679"/>
    </source>
</evidence>
<comment type="subcellular location">
    <subcellularLocation>
        <location evidence="1 10">Cytoplasm</location>
    </subcellularLocation>
</comment>
<keyword evidence="7 10" id="KW-0235">DNA replication</keyword>
<evidence type="ECO:0000256" key="2">
    <source>
        <dbReference type="ARBA" id="ARBA00010752"/>
    </source>
</evidence>
<evidence type="ECO:0000256" key="7">
    <source>
        <dbReference type="ARBA" id="ARBA00022705"/>
    </source>
</evidence>
<dbReference type="Gene3D" id="3.10.150.10">
    <property type="entry name" value="DNA Polymerase III, subunit A, domain 2"/>
    <property type="match status" value="1"/>
</dbReference>
<keyword evidence="9" id="KW-0238">DNA-binding</keyword>
<dbReference type="RefSeq" id="WP_305472517.1">
    <property type="nucleotide sequence ID" value="NZ_JAUYVT010000014.1"/>
</dbReference>
<evidence type="ECO:0000256" key="9">
    <source>
        <dbReference type="ARBA" id="ARBA00023125"/>
    </source>
</evidence>
<keyword evidence="6 10" id="KW-0548">Nucleotidyltransferase</keyword>
<comment type="similarity">
    <text evidence="2 10">Belongs to the beta sliding clamp family.</text>
</comment>
<dbReference type="InterPro" id="IPR022635">
    <property type="entry name" value="DNA_polIII_beta_C"/>
</dbReference>
<dbReference type="Pfam" id="PF02767">
    <property type="entry name" value="DNA_pol3_beta_2"/>
    <property type="match status" value="1"/>
</dbReference>
<accession>A0ABT9FG75</accession>
<evidence type="ECO:0000256" key="6">
    <source>
        <dbReference type="ARBA" id="ARBA00022695"/>
    </source>
</evidence>
<feature type="domain" description="DNA polymerase III beta sliding clamp C-terminal" evidence="13">
    <location>
        <begin position="246"/>
        <end position="365"/>
    </location>
</feature>
<evidence type="ECO:0000256" key="3">
    <source>
        <dbReference type="ARBA" id="ARBA00021035"/>
    </source>
</evidence>